<keyword evidence="6" id="KW-0808">Transferase</keyword>
<evidence type="ECO:0000256" key="6">
    <source>
        <dbReference type="ARBA" id="ARBA00022679"/>
    </source>
</evidence>
<keyword evidence="8 15" id="KW-0418">Kinase</keyword>
<keyword evidence="11 12" id="KW-0472">Membrane</keyword>
<dbReference type="SMART" id="SM00388">
    <property type="entry name" value="HisKA"/>
    <property type="match status" value="1"/>
</dbReference>
<keyword evidence="12" id="KW-1133">Transmembrane helix</keyword>
<evidence type="ECO:0000313" key="16">
    <source>
        <dbReference type="Proteomes" id="UP000665561"/>
    </source>
</evidence>
<accession>A0ABW9XIC2</accession>
<feature type="transmembrane region" description="Helical" evidence="12">
    <location>
        <begin position="21"/>
        <end position="43"/>
    </location>
</feature>
<dbReference type="InterPro" id="IPR036890">
    <property type="entry name" value="HATPase_C_sf"/>
</dbReference>
<protein>
    <recommendedName>
        <fullName evidence="3">histidine kinase</fullName>
        <ecNumber evidence="3">2.7.13.3</ecNumber>
    </recommendedName>
</protein>
<evidence type="ECO:0000256" key="8">
    <source>
        <dbReference type="ARBA" id="ARBA00022777"/>
    </source>
</evidence>
<dbReference type="InterPro" id="IPR005467">
    <property type="entry name" value="His_kinase_dom"/>
</dbReference>
<evidence type="ECO:0000259" key="14">
    <source>
        <dbReference type="PROSITE" id="PS50885"/>
    </source>
</evidence>
<gene>
    <name evidence="15" type="ORF">GT019_00590</name>
</gene>
<dbReference type="InterPro" id="IPR036097">
    <property type="entry name" value="HisK_dim/P_sf"/>
</dbReference>
<keyword evidence="4" id="KW-1003">Cell membrane</keyword>
<evidence type="ECO:0000256" key="5">
    <source>
        <dbReference type="ARBA" id="ARBA00022553"/>
    </source>
</evidence>
<keyword evidence="9" id="KW-0067">ATP-binding</keyword>
<evidence type="ECO:0000256" key="4">
    <source>
        <dbReference type="ARBA" id="ARBA00022475"/>
    </source>
</evidence>
<dbReference type="Pfam" id="PF02518">
    <property type="entry name" value="HATPase_c"/>
    <property type="match status" value="1"/>
</dbReference>
<dbReference type="Gene3D" id="6.10.340.10">
    <property type="match status" value="1"/>
</dbReference>
<dbReference type="PRINTS" id="PR00344">
    <property type="entry name" value="BCTRLSENSOR"/>
</dbReference>
<dbReference type="PANTHER" id="PTHR43711:SF1">
    <property type="entry name" value="HISTIDINE KINASE 1"/>
    <property type="match status" value="1"/>
</dbReference>
<evidence type="ECO:0000256" key="3">
    <source>
        <dbReference type="ARBA" id="ARBA00012438"/>
    </source>
</evidence>
<dbReference type="Gene3D" id="1.10.287.130">
    <property type="match status" value="1"/>
</dbReference>
<keyword evidence="16" id="KW-1185">Reference proteome</keyword>
<evidence type="ECO:0000256" key="10">
    <source>
        <dbReference type="ARBA" id="ARBA00023012"/>
    </source>
</evidence>
<sequence>MAKPKRVPKPKPPMWLQVVKVIAGILLMNVLTYTCFFISYTVIGFVKEKHGQAAITERLVQDGRLITDALGSKPAADWPVMLQAIAKERRYTVVLADAAGKLTYSTANGDGNRNNIEQEDVQQVIAGVEVKEIDRRYPFSEGTAVAGVPAVIDGQPTGLFLAQKAPSLYHDFWQQVLTVFFGFLLMFILMMLIGRPWREQGGVYVYISAIRRMSKGDFTVSIDKAEKMRGHFGELAASINDMAAELNQMEQMRQAFISNVSHEIQSPLTSIRGFARALQQDGLDEQQRQHYAGIIEAESIRMSRLSDNLMKLTTLEADEQQLHPKPFRLDQQLRAMILACEPIWTEKNILMDVNLDERVILTGDEELLSQVWMNVLTNSLKYTSEGGTVSVEVKRSAEGAVVVISDNGIGIDKEDLPHIFERFFKADKSRTRRHNGSGSGLGLSIVKVIVDMHGGQVKARSKPGVGTTITISLPNLPDKQA</sequence>
<comment type="subcellular location">
    <subcellularLocation>
        <location evidence="2">Cell membrane</location>
        <topology evidence="2">Multi-pass membrane protein</topology>
    </subcellularLocation>
</comment>
<evidence type="ECO:0000256" key="9">
    <source>
        <dbReference type="ARBA" id="ARBA00022840"/>
    </source>
</evidence>
<name>A0ABW9XIC2_9BACL</name>
<reference evidence="15 16" key="1">
    <citation type="submission" date="2020-01" db="EMBL/GenBank/DDBJ databases">
        <title>Paenibacillus soybeanensis sp. nov. isolated from the nodules of soybean (Glycine max(L.) Merr).</title>
        <authorList>
            <person name="Wang H."/>
        </authorList>
    </citation>
    <scope>NUCLEOTIDE SEQUENCE [LARGE SCALE GENOMIC DNA]</scope>
    <source>
        <strain evidence="15 16">T1</strain>
    </source>
</reference>
<dbReference type="CDD" id="cd00075">
    <property type="entry name" value="HATPase"/>
    <property type="match status" value="1"/>
</dbReference>
<dbReference type="SUPFAM" id="SSF47384">
    <property type="entry name" value="Homodimeric domain of signal transducing histidine kinase"/>
    <property type="match status" value="1"/>
</dbReference>
<evidence type="ECO:0000256" key="1">
    <source>
        <dbReference type="ARBA" id="ARBA00000085"/>
    </source>
</evidence>
<comment type="catalytic activity">
    <reaction evidence="1">
        <text>ATP + protein L-histidine = ADP + protein N-phospho-L-histidine.</text>
        <dbReference type="EC" id="2.7.13.3"/>
    </reaction>
</comment>
<dbReference type="CDD" id="cd06225">
    <property type="entry name" value="HAMP"/>
    <property type="match status" value="1"/>
</dbReference>
<evidence type="ECO:0000256" key="2">
    <source>
        <dbReference type="ARBA" id="ARBA00004651"/>
    </source>
</evidence>
<evidence type="ECO:0000256" key="7">
    <source>
        <dbReference type="ARBA" id="ARBA00022741"/>
    </source>
</evidence>
<feature type="domain" description="HAMP" evidence="14">
    <location>
        <begin position="209"/>
        <end position="251"/>
    </location>
</feature>
<dbReference type="SMART" id="SM00387">
    <property type="entry name" value="HATPase_c"/>
    <property type="match status" value="1"/>
</dbReference>
<evidence type="ECO:0000256" key="11">
    <source>
        <dbReference type="ARBA" id="ARBA00023136"/>
    </source>
</evidence>
<dbReference type="InterPro" id="IPR050736">
    <property type="entry name" value="Sensor_HK_Regulatory"/>
</dbReference>
<evidence type="ECO:0000256" key="12">
    <source>
        <dbReference type="SAM" id="Phobius"/>
    </source>
</evidence>
<dbReference type="Pfam" id="PF00512">
    <property type="entry name" value="HisKA"/>
    <property type="match status" value="1"/>
</dbReference>
<proteinExistence type="predicted"/>
<dbReference type="SUPFAM" id="SSF55874">
    <property type="entry name" value="ATPase domain of HSP90 chaperone/DNA topoisomerase II/histidine kinase"/>
    <property type="match status" value="1"/>
</dbReference>
<organism evidence="15 16">
    <name type="scientific">Paenibacillus glycinis</name>
    <dbReference type="NCBI Taxonomy" id="2697035"/>
    <lineage>
        <taxon>Bacteria</taxon>
        <taxon>Bacillati</taxon>
        <taxon>Bacillota</taxon>
        <taxon>Bacilli</taxon>
        <taxon>Bacillales</taxon>
        <taxon>Paenibacillaceae</taxon>
        <taxon>Paenibacillus</taxon>
    </lineage>
</organism>
<dbReference type="CDD" id="cd00082">
    <property type="entry name" value="HisKA"/>
    <property type="match status" value="1"/>
</dbReference>
<dbReference type="InterPro" id="IPR003594">
    <property type="entry name" value="HATPase_dom"/>
</dbReference>
<dbReference type="PANTHER" id="PTHR43711">
    <property type="entry name" value="TWO-COMPONENT HISTIDINE KINASE"/>
    <property type="match status" value="1"/>
</dbReference>
<keyword evidence="12" id="KW-0812">Transmembrane</keyword>
<keyword evidence="7" id="KW-0547">Nucleotide-binding</keyword>
<keyword evidence="5" id="KW-0597">Phosphoprotein</keyword>
<dbReference type="RefSeq" id="WP_161740160.1">
    <property type="nucleotide sequence ID" value="NZ_JAAAMV010000001.1"/>
</dbReference>
<evidence type="ECO:0000313" key="15">
    <source>
        <dbReference type="EMBL" id="NBD22360.1"/>
    </source>
</evidence>
<feature type="domain" description="Histidine kinase" evidence="13">
    <location>
        <begin position="259"/>
        <end position="477"/>
    </location>
</feature>
<dbReference type="InterPro" id="IPR004358">
    <property type="entry name" value="Sig_transdc_His_kin-like_C"/>
</dbReference>
<evidence type="ECO:0000259" key="13">
    <source>
        <dbReference type="PROSITE" id="PS50109"/>
    </source>
</evidence>
<dbReference type="InterPro" id="IPR003661">
    <property type="entry name" value="HisK_dim/P_dom"/>
</dbReference>
<dbReference type="PROSITE" id="PS50885">
    <property type="entry name" value="HAMP"/>
    <property type="match status" value="1"/>
</dbReference>
<comment type="caution">
    <text evidence="15">The sequence shown here is derived from an EMBL/GenBank/DDBJ whole genome shotgun (WGS) entry which is preliminary data.</text>
</comment>
<dbReference type="EC" id="2.7.13.3" evidence="3"/>
<keyword evidence="10" id="KW-0902">Two-component regulatory system</keyword>
<dbReference type="EMBL" id="JAAAMV010000001">
    <property type="protein sequence ID" value="NBD22360.1"/>
    <property type="molecule type" value="Genomic_DNA"/>
</dbReference>
<dbReference type="PROSITE" id="PS50109">
    <property type="entry name" value="HIS_KIN"/>
    <property type="match status" value="1"/>
</dbReference>
<dbReference type="Proteomes" id="UP000665561">
    <property type="component" value="Unassembled WGS sequence"/>
</dbReference>
<dbReference type="InterPro" id="IPR003660">
    <property type="entry name" value="HAMP_dom"/>
</dbReference>
<dbReference type="Gene3D" id="3.30.565.10">
    <property type="entry name" value="Histidine kinase-like ATPase, C-terminal domain"/>
    <property type="match status" value="1"/>
</dbReference>
<feature type="transmembrane region" description="Helical" evidence="12">
    <location>
        <begin position="172"/>
        <end position="193"/>
    </location>
</feature>
<dbReference type="GO" id="GO:0016301">
    <property type="term" value="F:kinase activity"/>
    <property type="evidence" value="ECO:0007669"/>
    <property type="project" value="UniProtKB-KW"/>
</dbReference>